<dbReference type="Proteomes" id="UP000093894">
    <property type="component" value="Unassembled WGS sequence"/>
</dbReference>
<feature type="compositionally biased region" description="Basic and acidic residues" evidence="1">
    <location>
        <begin position="18"/>
        <end position="33"/>
    </location>
</feature>
<dbReference type="AlphaFoldDB" id="A0A853LYC5"/>
<gene>
    <name evidence="2" type="ORF">A5628_11110</name>
</gene>
<evidence type="ECO:0000256" key="1">
    <source>
        <dbReference type="SAM" id="MobiDB-lite"/>
    </source>
</evidence>
<evidence type="ECO:0000313" key="3">
    <source>
        <dbReference type="Proteomes" id="UP000093894"/>
    </source>
</evidence>
<dbReference type="EMBL" id="LZLG01000087">
    <property type="protein sequence ID" value="OBJ59639.1"/>
    <property type="molecule type" value="Genomic_DNA"/>
</dbReference>
<proteinExistence type="predicted"/>
<evidence type="ECO:0000313" key="2">
    <source>
        <dbReference type="EMBL" id="OBJ59639.1"/>
    </source>
</evidence>
<sequence>MRARFARAVAGIPPGTSTEKEATMSDHKGHKAEEDVDAETHQTQSRTAGGEDDGSYVGAAGSDDSFDAGESGAEARSEQG</sequence>
<comment type="caution">
    <text evidence="2">The sequence shown here is derived from an EMBL/GenBank/DDBJ whole genome shotgun (WGS) entry which is preliminary data.</text>
</comment>
<feature type="region of interest" description="Disordered" evidence="1">
    <location>
        <begin position="1"/>
        <end position="80"/>
    </location>
</feature>
<protein>
    <submittedName>
        <fullName evidence="2">Uncharacterized protein</fullName>
    </submittedName>
</protein>
<organism evidence="2 3">
    <name type="scientific">Mycobacterium colombiense</name>
    <dbReference type="NCBI Taxonomy" id="339268"/>
    <lineage>
        <taxon>Bacteria</taxon>
        <taxon>Bacillati</taxon>
        <taxon>Actinomycetota</taxon>
        <taxon>Actinomycetes</taxon>
        <taxon>Mycobacteriales</taxon>
        <taxon>Mycobacteriaceae</taxon>
        <taxon>Mycobacterium</taxon>
        <taxon>Mycobacterium avium complex (MAC)</taxon>
    </lineage>
</organism>
<reference evidence="2 3" key="1">
    <citation type="submission" date="2016-06" db="EMBL/GenBank/DDBJ databases">
        <authorList>
            <person name="Sutton G."/>
            <person name="Brinkac L."/>
            <person name="Sanka R."/>
            <person name="Adams M."/>
            <person name="Lau E."/>
            <person name="Garcia-Basteiro A."/>
            <person name="Lopez-Varela E."/>
            <person name="Palencia S."/>
        </authorList>
    </citation>
    <scope>NUCLEOTIDE SEQUENCE [LARGE SCALE GENOMIC DNA]</scope>
    <source>
        <strain evidence="2 3">1164983.0</strain>
    </source>
</reference>
<accession>A0A853LYC5</accession>
<name>A0A853LYC5_9MYCO</name>